<keyword evidence="2" id="KW-0472">Membrane</keyword>
<sequence length="218" mass="24372">MPAVSNIKTSLVLGRAEFDICASSADINVAETIKSLEKMTGFSCSKMTLSGHELDLIVEDPTVFIGDKGLPFGISGIALHDSRTIRVIYHPEVLSARDPPLITSGRAHLRLMLFKTLVSIALTIPVLIMAWAERHDIQHIFLTQESFSLFVTMRIALPAGETQPDQTRLEYDPLEKVLYAPRNPRKASRNKHRRRPKPNWTASQAAMTKLPYLHGYPT</sequence>
<evidence type="ECO:0000313" key="4">
    <source>
        <dbReference type="EMBL" id="TGO18330.1"/>
    </source>
</evidence>
<feature type="domain" description="PCA1 HMA heavy metal-associated" evidence="3">
    <location>
        <begin position="48"/>
        <end position="98"/>
    </location>
</feature>
<evidence type="ECO:0000313" key="5">
    <source>
        <dbReference type="Proteomes" id="UP000297910"/>
    </source>
</evidence>
<feature type="transmembrane region" description="Helical" evidence="2">
    <location>
        <begin position="112"/>
        <end position="132"/>
    </location>
</feature>
<reference evidence="4 5" key="1">
    <citation type="submission" date="2017-12" db="EMBL/GenBank/DDBJ databases">
        <title>Comparative genomics of Botrytis spp.</title>
        <authorList>
            <person name="Valero-Jimenez C.A."/>
            <person name="Tapia P."/>
            <person name="Veloso J."/>
            <person name="Silva-Moreno E."/>
            <person name="Staats M."/>
            <person name="Valdes J.H."/>
            <person name="Van Kan J.A.L."/>
        </authorList>
    </citation>
    <scope>NUCLEOTIDE SEQUENCE [LARGE SCALE GENOMIC DNA]</scope>
    <source>
        <strain evidence="4 5">Bp0003</strain>
    </source>
</reference>
<evidence type="ECO:0000259" key="3">
    <source>
        <dbReference type="Pfam" id="PF24534"/>
    </source>
</evidence>
<dbReference type="InterPro" id="IPR056236">
    <property type="entry name" value="HMA_PCA1"/>
</dbReference>
<dbReference type="EMBL" id="PQXI01000383">
    <property type="protein sequence ID" value="TGO18330.1"/>
    <property type="molecule type" value="Genomic_DNA"/>
</dbReference>
<accession>A0A4Z1F3Q2</accession>
<gene>
    <name evidence="4" type="ORF">BPAE_0385g00090</name>
</gene>
<dbReference type="Proteomes" id="UP000297910">
    <property type="component" value="Unassembled WGS sequence"/>
</dbReference>
<keyword evidence="2" id="KW-0812">Transmembrane</keyword>
<proteinExistence type="predicted"/>
<feature type="region of interest" description="Disordered" evidence="1">
    <location>
        <begin position="182"/>
        <end position="201"/>
    </location>
</feature>
<protein>
    <recommendedName>
        <fullName evidence="3">PCA1 HMA heavy metal-associated domain-containing protein</fullName>
    </recommendedName>
</protein>
<comment type="caution">
    <text evidence="4">The sequence shown here is derived from an EMBL/GenBank/DDBJ whole genome shotgun (WGS) entry which is preliminary data.</text>
</comment>
<evidence type="ECO:0000256" key="2">
    <source>
        <dbReference type="SAM" id="Phobius"/>
    </source>
</evidence>
<feature type="compositionally biased region" description="Basic residues" evidence="1">
    <location>
        <begin position="183"/>
        <end position="197"/>
    </location>
</feature>
<keyword evidence="2" id="KW-1133">Transmembrane helix</keyword>
<dbReference type="AlphaFoldDB" id="A0A4Z1F3Q2"/>
<keyword evidence="5" id="KW-1185">Reference proteome</keyword>
<dbReference type="Pfam" id="PF24534">
    <property type="entry name" value="HMA_PCA1"/>
    <property type="match status" value="1"/>
</dbReference>
<organism evidence="4 5">
    <name type="scientific">Botrytis paeoniae</name>
    <dbReference type="NCBI Taxonomy" id="278948"/>
    <lineage>
        <taxon>Eukaryota</taxon>
        <taxon>Fungi</taxon>
        <taxon>Dikarya</taxon>
        <taxon>Ascomycota</taxon>
        <taxon>Pezizomycotina</taxon>
        <taxon>Leotiomycetes</taxon>
        <taxon>Helotiales</taxon>
        <taxon>Sclerotiniaceae</taxon>
        <taxon>Botrytis</taxon>
    </lineage>
</organism>
<name>A0A4Z1F3Q2_9HELO</name>
<evidence type="ECO:0000256" key="1">
    <source>
        <dbReference type="SAM" id="MobiDB-lite"/>
    </source>
</evidence>